<dbReference type="AlphaFoldDB" id="A0A1I6HE87"/>
<dbReference type="NCBIfam" id="TIGR04131">
    <property type="entry name" value="Bac_Flav_CTERM"/>
    <property type="match status" value="1"/>
</dbReference>
<gene>
    <name evidence="1" type="ORF">SAMN04490243_2639</name>
</gene>
<name>A0A1I6HE87_9FLAO</name>
<dbReference type="Pfam" id="PF13585">
    <property type="entry name" value="CHU_C"/>
    <property type="match status" value="1"/>
</dbReference>
<dbReference type="Proteomes" id="UP000199534">
    <property type="component" value="Unassembled WGS sequence"/>
</dbReference>
<dbReference type="EMBL" id="FOYQ01000002">
    <property type="protein sequence ID" value="SFR52806.1"/>
    <property type="molecule type" value="Genomic_DNA"/>
</dbReference>
<dbReference type="InterPro" id="IPR026341">
    <property type="entry name" value="T9SS_type_B"/>
</dbReference>
<evidence type="ECO:0000313" key="2">
    <source>
        <dbReference type="Proteomes" id="UP000199534"/>
    </source>
</evidence>
<dbReference type="STRING" id="400055.SAMN04490243_2639"/>
<keyword evidence="2" id="KW-1185">Reference proteome</keyword>
<protein>
    <submittedName>
        <fullName evidence="1">Gliding motility-associated C-terminal domain-containing protein</fullName>
    </submittedName>
</protein>
<sequence length="585" mass="63080">MGVSAQISPDCSTAIPICSNTPVNGGTQGYGLDDFSGAAESGCLEPTQTGFIESNSAWYRFRTGASGQLGFNISFDPSEDWDFALYRATDCNALGDPVRCNFFDNRDQKSFMGVGEDPTGDTSSLQYEPWLDVQPGEEYLLLINNFSNTNSGFAIQFSGEIFTTNPYDALDCSIISNLLGPPVAACQGDVIPLDATTSGAVSYEWFAETGTGFQLLSAETQPTLNVSTPALYRVRILMPDGSQEISDVQVGFSPNPMAEPVSDVSACGANNTFNLASKDPEVLGSQNASDYRISYHNSLLDAQQGRNPLDQTLNLSPGTQTIYVRMTSVENPDCFDATQSFQLEAVQAPLMDFPEEAFICAQGGSAFIGLSQPESGVTYSWDTGETSPGITVTAAGTYSLTATRSGSASDCELIRTVVVSESVAPAIGQIQVDDLQANNTITVVPAVAGDFRYALNGGAFQSDPVFHGVPPGEHQLSMQDALGCGEITETITVVGFPLFFTPNGDVYNQQWEVFGMETLTDPILSIFDRYGKLLVQLNPNTASWDGNYNGRPMPATDYWFRLEYTDSSGQRVEARFLNAHFSLRR</sequence>
<proteinExistence type="predicted"/>
<evidence type="ECO:0000313" key="1">
    <source>
        <dbReference type="EMBL" id="SFR52806.1"/>
    </source>
</evidence>
<reference evidence="1 2" key="1">
    <citation type="submission" date="2016-10" db="EMBL/GenBank/DDBJ databases">
        <authorList>
            <person name="de Groot N.N."/>
        </authorList>
    </citation>
    <scope>NUCLEOTIDE SEQUENCE [LARGE SCALE GENOMIC DNA]</scope>
    <source>
        <strain evidence="1 2">DSM 21019</strain>
    </source>
</reference>
<organism evidence="1 2">
    <name type="scientific">Robiginitalea myxolifaciens</name>
    <dbReference type="NCBI Taxonomy" id="400055"/>
    <lineage>
        <taxon>Bacteria</taxon>
        <taxon>Pseudomonadati</taxon>
        <taxon>Bacteroidota</taxon>
        <taxon>Flavobacteriia</taxon>
        <taxon>Flavobacteriales</taxon>
        <taxon>Flavobacteriaceae</taxon>
        <taxon>Robiginitalea</taxon>
    </lineage>
</organism>
<accession>A0A1I6HE87</accession>